<dbReference type="GO" id="GO:0000455">
    <property type="term" value="P:enzyme-directed rRNA pseudouridine synthesis"/>
    <property type="evidence" value="ECO:0007669"/>
    <property type="project" value="UniProtKB-ARBA"/>
</dbReference>
<dbReference type="PANTHER" id="PTHR21600">
    <property type="entry name" value="MITOCHONDRIAL RNA PSEUDOURIDINE SYNTHASE"/>
    <property type="match status" value="1"/>
</dbReference>
<dbReference type="InterPro" id="IPR006224">
    <property type="entry name" value="PsdUridine_synth_RluA-like_CS"/>
</dbReference>
<dbReference type="HOGENOM" id="CLU_016902_4_0_6"/>
<comment type="catalytic activity">
    <reaction evidence="6">
        <text>a uridine in RNA = a pseudouridine in RNA</text>
        <dbReference type="Rhea" id="RHEA:48348"/>
        <dbReference type="Rhea" id="RHEA-COMP:12068"/>
        <dbReference type="Rhea" id="RHEA-COMP:12069"/>
        <dbReference type="ChEBI" id="CHEBI:65314"/>
        <dbReference type="ChEBI" id="CHEBI:65315"/>
    </reaction>
</comment>
<dbReference type="CDD" id="cd00165">
    <property type="entry name" value="S4"/>
    <property type="match status" value="1"/>
</dbReference>
<proteinExistence type="inferred from homology"/>
<sequence length="321" mass="36860">MIEHLKKQITIPREYHSQRVDSVLAQLLPEYSRSQISNWIKTGSVTLNHKPCKPKDKTMDGDLIEINVNFIKAETDFNLCEPEDIPLQIIYEDEQLLVLNKPADLVVHPGAGNRNHTLVNALLHHAPVLHNLPRAGIVHRLDKDTTGLLIVAKSLTAHTSLIRQMQAREIQRHYITLVQGHIISGGTIDTGFGRHSRNRLKMTVTEQGRQAITHYTVNKQYHDFTLLDVALMTGRTHQIRVHLAYINHPVVGDQLYGGRMRFPTNADEHLKTVLQQFKRQALHARFIAFYHPETDEQLTFEAPLPDDFKLLLNTLDQHYEY</sequence>
<dbReference type="Pfam" id="PF00849">
    <property type="entry name" value="PseudoU_synth_2"/>
    <property type="match status" value="1"/>
</dbReference>
<gene>
    <name evidence="8" type="primary">rluD</name>
    <name evidence="8" type="ORF">LFA_1258</name>
</gene>
<dbReference type="Pfam" id="PF01479">
    <property type="entry name" value="S4"/>
    <property type="match status" value="1"/>
</dbReference>
<dbReference type="AlphaFoldDB" id="A0A098G5C0"/>
<evidence type="ECO:0000256" key="1">
    <source>
        <dbReference type="ARBA" id="ARBA00010876"/>
    </source>
</evidence>
<name>A0A098G5C0_9GAMM</name>
<dbReference type="Gene3D" id="3.10.290.10">
    <property type="entry name" value="RNA-binding S4 domain"/>
    <property type="match status" value="1"/>
</dbReference>
<dbReference type="InterPro" id="IPR050188">
    <property type="entry name" value="RluA_PseudoU_synthase"/>
</dbReference>
<evidence type="ECO:0000256" key="6">
    <source>
        <dbReference type="RuleBase" id="RU362028"/>
    </source>
</evidence>
<dbReference type="InterPro" id="IPR002942">
    <property type="entry name" value="S4_RNA-bd"/>
</dbReference>
<feature type="active site" evidence="4">
    <location>
        <position position="142"/>
    </location>
</feature>
<dbReference type="GO" id="GO:0003723">
    <property type="term" value="F:RNA binding"/>
    <property type="evidence" value="ECO:0007669"/>
    <property type="project" value="UniProtKB-KW"/>
</dbReference>
<evidence type="ECO:0000256" key="2">
    <source>
        <dbReference type="ARBA" id="ARBA00023235"/>
    </source>
</evidence>
<evidence type="ECO:0000256" key="5">
    <source>
        <dbReference type="PROSITE-ProRule" id="PRU00182"/>
    </source>
</evidence>
<reference evidence="9" key="1">
    <citation type="submission" date="2014-09" db="EMBL/GenBank/DDBJ databases">
        <authorList>
            <person name="Gomez-Valero L."/>
        </authorList>
    </citation>
    <scope>NUCLEOTIDE SEQUENCE [LARGE SCALE GENOMIC DNA]</scope>
    <source>
        <strain evidence="9">ATCC700992</strain>
    </source>
</reference>
<dbReference type="PROSITE" id="PS50889">
    <property type="entry name" value="S4"/>
    <property type="match status" value="1"/>
</dbReference>
<dbReference type="GO" id="GO:0160140">
    <property type="term" value="F:23S rRNA pseudouridine(1911/1915/1917) synthase activity"/>
    <property type="evidence" value="ECO:0007669"/>
    <property type="project" value="UniProtKB-EC"/>
</dbReference>
<comment type="function">
    <text evidence="6">Responsible for synthesis of pseudouridine from uracil.</text>
</comment>
<dbReference type="SMART" id="SM00363">
    <property type="entry name" value="S4"/>
    <property type="match status" value="1"/>
</dbReference>
<protein>
    <recommendedName>
        <fullName evidence="6">Pseudouridine synthase</fullName>
        <ecNumber evidence="6">5.4.99.-</ecNumber>
    </recommendedName>
</protein>
<dbReference type="InterPro" id="IPR020103">
    <property type="entry name" value="PsdUridine_synth_cat_dom_sf"/>
</dbReference>
<dbReference type="EMBL" id="LN614827">
    <property type="protein sequence ID" value="CEG56685.1"/>
    <property type="molecule type" value="Genomic_DNA"/>
</dbReference>
<dbReference type="OrthoDB" id="9807829at2"/>
<dbReference type="Proteomes" id="UP000032430">
    <property type="component" value="Chromosome I"/>
</dbReference>
<dbReference type="PROSITE" id="PS01129">
    <property type="entry name" value="PSI_RLU"/>
    <property type="match status" value="1"/>
</dbReference>
<dbReference type="GO" id="GO:0016829">
    <property type="term" value="F:lyase activity"/>
    <property type="evidence" value="ECO:0007669"/>
    <property type="project" value="UniProtKB-KW"/>
</dbReference>
<organism evidence="8 9">
    <name type="scientific">Legionella fallonii LLAP-10</name>
    <dbReference type="NCBI Taxonomy" id="1212491"/>
    <lineage>
        <taxon>Bacteria</taxon>
        <taxon>Pseudomonadati</taxon>
        <taxon>Pseudomonadota</taxon>
        <taxon>Gammaproteobacteria</taxon>
        <taxon>Legionellales</taxon>
        <taxon>Legionellaceae</taxon>
        <taxon>Legionella</taxon>
    </lineage>
</organism>
<accession>A0A098G5C0</accession>
<dbReference type="KEGG" id="lfa:LFA_1258"/>
<keyword evidence="5" id="KW-0694">RNA-binding</keyword>
<dbReference type="RefSeq" id="WP_045095310.1">
    <property type="nucleotide sequence ID" value="NZ_LN614827.1"/>
</dbReference>
<keyword evidence="2 6" id="KW-0413">Isomerase</keyword>
<feature type="domain" description="RNA-binding S4" evidence="7">
    <location>
        <begin position="18"/>
        <end position="76"/>
    </location>
</feature>
<dbReference type="SUPFAM" id="SSF55120">
    <property type="entry name" value="Pseudouridine synthase"/>
    <property type="match status" value="1"/>
</dbReference>
<keyword evidence="9" id="KW-1185">Reference proteome</keyword>
<dbReference type="InterPro" id="IPR006225">
    <property type="entry name" value="PsdUridine_synth_RluC/D"/>
</dbReference>
<evidence type="ECO:0000313" key="8">
    <source>
        <dbReference type="EMBL" id="CEG56685.1"/>
    </source>
</evidence>
<dbReference type="Gene3D" id="3.30.2350.10">
    <property type="entry name" value="Pseudouridine synthase"/>
    <property type="match status" value="1"/>
</dbReference>
<dbReference type="EC" id="5.4.99.-" evidence="6"/>
<dbReference type="InterPro" id="IPR006145">
    <property type="entry name" value="PsdUridine_synth_RsuA/RluA"/>
</dbReference>
<comment type="similarity">
    <text evidence="1 6">Belongs to the pseudouridine synthase RluA family.</text>
</comment>
<evidence type="ECO:0000256" key="4">
    <source>
        <dbReference type="PIRSR" id="PIRSR606225-1"/>
    </source>
</evidence>
<dbReference type="InterPro" id="IPR036986">
    <property type="entry name" value="S4_RNA-bd_sf"/>
</dbReference>
<dbReference type="NCBIfam" id="TIGR00005">
    <property type="entry name" value="rluA_subfam"/>
    <property type="match status" value="1"/>
</dbReference>
<dbReference type="STRING" id="1212491.LFA_1258"/>
<dbReference type="CDD" id="cd02869">
    <property type="entry name" value="PseudoU_synth_RluA_like"/>
    <property type="match status" value="1"/>
</dbReference>
<keyword evidence="8" id="KW-0456">Lyase</keyword>
<dbReference type="SUPFAM" id="SSF55174">
    <property type="entry name" value="Alpha-L RNA-binding motif"/>
    <property type="match status" value="1"/>
</dbReference>
<evidence type="ECO:0000313" key="9">
    <source>
        <dbReference type="Proteomes" id="UP000032430"/>
    </source>
</evidence>
<dbReference type="PANTHER" id="PTHR21600:SF44">
    <property type="entry name" value="RIBOSOMAL LARGE SUBUNIT PSEUDOURIDINE SYNTHASE D"/>
    <property type="match status" value="1"/>
</dbReference>
<dbReference type="NCBIfam" id="NF008385">
    <property type="entry name" value="PRK11180.1"/>
    <property type="match status" value="1"/>
</dbReference>
<evidence type="ECO:0000259" key="7">
    <source>
        <dbReference type="SMART" id="SM00363"/>
    </source>
</evidence>
<comment type="catalytic activity">
    <reaction evidence="3">
        <text>uridine(1911/1915/1917) in 23S rRNA = pseudouridine(1911/1915/1917) in 23S rRNA</text>
        <dbReference type="Rhea" id="RHEA:42524"/>
        <dbReference type="Rhea" id="RHEA-COMP:10097"/>
        <dbReference type="Rhea" id="RHEA-COMP:10098"/>
        <dbReference type="ChEBI" id="CHEBI:65314"/>
        <dbReference type="ChEBI" id="CHEBI:65315"/>
        <dbReference type="EC" id="5.4.99.23"/>
    </reaction>
</comment>
<evidence type="ECO:0000256" key="3">
    <source>
        <dbReference type="ARBA" id="ARBA00036882"/>
    </source>
</evidence>